<evidence type="ECO:0000256" key="1">
    <source>
        <dbReference type="SAM" id="Phobius"/>
    </source>
</evidence>
<keyword evidence="1" id="KW-0472">Membrane</keyword>
<reference evidence="2" key="1">
    <citation type="journal article" date="2020" name="Stud. Mycol.">
        <title>101 Dothideomycetes genomes: a test case for predicting lifestyles and emergence of pathogens.</title>
        <authorList>
            <person name="Haridas S."/>
            <person name="Albert R."/>
            <person name="Binder M."/>
            <person name="Bloem J."/>
            <person name="Labutti K."/>
            <person name="Salamov A."/>
            <person name="Andreopoulos B."/>
            <person name="Baker S."/>
            <person name="Barry K."/>
            <person name="Bills G."/>
            <person name="Bluhm B."/>
            <person name="Cannon C."/>
            <person name="Castanera R."/>
            <person name="Culley D."/>
            <person name="Daum C."/>
            <person name="Ezra D."/>
            <person name="Gonzalez J."/>
            <person name="Henrissat B."/>
            <person name="Kuo A."/>
            <person name="Liang C."/>
            <person name="Lipzen A."/>
            <person name="Lutzoni F."/>
            <person name="Magnuson J."/>
            <person name="Mondo S."/>
            <person name="Nolan M."/>
            <person name="Ohm R."/>
            <person name="Pangilinan J."/>
            <person name="Park H.-J."/>
            <person name="Ramirez L."/>
            <person name="Alfaro M."/>
            <person name="Sun H."/>
            <person name="Tritt A."/>
            <person name="Yoshinaga Y."/>
            <person name="Zwiers L.-H."/>
            <person name="Turgeon B."/>
            <person name="Goodwin S."/>
            <person name="Spatafora J."/>
            <person name="Crous P."/>
            <person name="Grigoriev I."/>
        </authorList>
    </citation>
    <scope>NUCLEOTIDE SEQUENCE</scope>
    <source>
        <strain evidence="2">CBS 279.74</strain>
    </source>
</reference>
<evidence type="ECO:0000313" key="2">
    <source>
        <dbReference type="EMBL" id="KAF2705665.1"/>
    </source>
</evidence>
<protein>
    <submittedName>
        <fullName evidence="2">Uncharacterized protein</fullName>
    </submittedName>
</protein>
<name>A0A6G1JZH4_9PLEO</name>
<gene>
    <name evidence="2" type="ORF">K504DRAFT_94826</name>
</gene>
<dbReference type="Proteomes" id="UP000799428">
    <property type="component" value="Unassembled WGS sequence"/>
</dbReference>
<feature type="transmembrane region" description="Helical" evidence="1">
    <location>
        <begin position="16"/>
        <end position="38"/>
    </location>
</feature>
<organism evidence="2 3">
    <name type="scientific">Pleomassaria siparia CBS 279.74</name>
    <dbReference type="NCBI Taxonomy" id="1314801"/>
    <lineage>
        <taxon>Eukaryota</taxon>
        <taxon>Fungi</taxon>
        <taxon>Dikarya</taxon>
        <taxon>Ascomycota</taxon>
        <taxon>Pezizomycotina</taxon>
        <taxon>Dothideomycetes</taxon>
        <taxon>Pleosporomycetidae</taxon>
        <taxon>Pleosporales</taxon>
        <taxon>Pleomassariaceae</taxon>
        <taxon>Pleomassaria</taxon>
    </lineage>
</organism>
<dbReference type="EMBL" id="MU005778">
    <property type="protein sequence ID" value="KAF2705665.1"/>
    <property type="molecule type" value="Genomic_DNA"/>
</dbReference>
<evidence type="ECO:0000313" key="3">
    <source>
        <dbReference type="Proteomes" id="UP000799428"/>
    </source>
</evidence>
<keyword evidence="1" id="KW-1133">Transmembrane helix</keyword>
<keyword evidence="1" id="KW-0812">Transmembrane</keyword>
<dbReference type="AlphaFoldDB" id="A0A6G1JZH4"/>
<proteinExistence type="predicted"/>
<sequence>MIYTPMASMHSDGVGIYFFIVLVICARFLHLSALAILVRSPKHCQSSTSVLQSTVIIGASALLCSHRVCSKDPQTPLMR</sequence>
<keyword evidence="3" id="KW-1185">Reference proteome</keyword>
<accession>A0A6G1JZH4</accession>